<dbReference type="FunFam" id="3.30.1330.40:FF:000001">
    <property type="entry name" value="L-PSP family endoribonuclease"/>
    <property type="match status" value="1"/>
</dbReference>
<dbReference type="EMBL" id="DTCK01000013">
    <property type="protein sequence ID" value="HGQ35503.1"/>
    <property type="molecule type" value="Genomic_DNA"/>
</dbReference>
<comment type="caution">
    <text evidence="3">The sequence shown here is derived from an EMBL/GenBank/DDBJ whole genome shotgun (WGS) entry which is preliminary data.</text>
</comment>
<evidence type="ECO:0000256" key="1">
    <source>
        <dbReference type="ARBA" id="ARBA00010552"/>
    </source>
</evidence>
<proteinExistence type="inferred from homology"/>
<dbReference type="SUPFAM" id="SSF55298">
    <property type="entry name" value="YjgF-like"/>
    <property type="match status" value="1"/>
</dbReference>
<sequence length="128" mass="14192">MVKEIVYTDKAPKPIGPYSQAIRVGPWLFLSGQIPIDPATGGVVEGDIEVQTRRVLENIKAILEVAGYTLGDVVKVTVYLVDLNDFQKFNKIYGEYFNEKPPVRTTVQVAALPRGARVEVDVIAYKNV</sequence>
<gene>
    <name evidence="3" type="ORF">ENU08_01970</name>
    <name evidence="2" type="ORF">ENU41_02340</name>
</gene>
<reference evidence="3" key="1">
    <citation type="journal article" date="2020" name="mSystems">
        <title>Genome- and Community-Level Interaction Insights into Carbon Utilization and Element Cycling Functions of Hydrothermarchaeota in Hydrothermal Sediment.</title>
        <authorList>
            <person name="Zhou Z."/>
            <person name="Liu Y."/>
            <person name="Xu W."/>
            <person name="Pan J."/>
            <person name="Luo Z.H."/>
            <person name="Li M."/>
        </authorList>
    </citation>
    <scope>NUCLEOTIDE SEQUENCE [LARGE SCALE GENOMIC DNA]</scope>
    <source>
        <strain evidence="3">SpSt-637</strain>
        <strain evidence="2">SpSt-667</strain>
    </source>
</reference>
<evidence type="ECO:0000313" key="3">
    <source>
        <dbReference type="EMBL" id="HGQ63995.1"/>
    </source>
</evidence>
<protein>
    <submittedName>
        <fullName evidence="3">RidA family protein</fullName>
    </submittedName>
</protein>
<dbReference type="CDD" id="cd00448">
    <property type="entry name" value="YjgF_YER057c_UK114_family"/>
    <property type="match status" value="1"/>
</dbReference>
<name>A0A7C4JJE0_9CREN</name>
<dbReference type="AlphaFoldDB" id="A0A7C4JJE0"/>
<dbReference type="InterPro" id="IPR035959">
    <property type="entry name" value="RutC-like_sf"/>
</dbReference>
<dbReference type="NCBIfam" id="TIGR00004">
    <property type="entry name" value="Rid family detoxifying hydrolase"/>
    <property type="match status" value="1"/>
</dbReference>
<dbReference type="InterPro" id="IPR006175">
    <property type="entry name" value="YjgF/YER057c/UK114"/>
</dbReference>
<dbReference type="InterPro" id="IPR006056">
    <property type="entry name" value="RidA"/>
</dbReference>
<dbReference type="Gene3D" id="3.30.1330.40">
    <property type="entry name" value="RutC-like"/>
    <property type="match status" value="1"/>
</dbReference>
<dbReference type="EMBL" id="DTBD01000013">
    <property type="protein sequence ID" value="HGQ63995.1"/>
    <property type="molecule type" value="Genomic_DNA"/>
</dbReference>
<dbReference type="GO" id="GO:0019239">
    <property type="term" value="F:deaminase activity"/>
    <property type="evidence" value="ECO:0007669"/>
    <property type="project" value="TreeGrafter"/>
</dbReference>
<evidence type="ECO:0000313" key="2">
    <source>
        <dbReference type="EMBL" id="HGQ35503.1"/>
    </source>
</evidence>
<dbReference type="PANTHER" id="PTHR11803">
    <property type="entry name" value="2-IMINOBUTANOATE/2-IMINOPROPANOATE DEAMINASE RIDA"/>
    <property type="match status" value="1"/>
</dbReference>
<comment type="similarity">
    <text evidence="1">Belongs to the RutC family.</text>
</comment>
<dbReference type="Pfam" id="PF01042">
    <property type="entry name" value="Ribonuc_L-PSP"/>
    <property type="match status" value="1"/>
</dbReference>
<dbReference type="GO" id="GO:0005829">
    <property type="term" value="C:cytosol"/>
    <property type="evidence" value="ECO:0007669"/>
    <property type="project" value="TreeGrafter"/>
</dbReference>
<organism evidence="3">
    <name type="scientific">Ignisphaera aggregans</name>
    <dbReference type="NCBI Taxonomy" id="334771"/>
    <lineage>
        <taxon>Archaea</taxon>
        <taxon>Thermoproteota</taxon>
        <taxon>Thermoprotei</taxon>
        <taxon>Desulfurococcales</taxon>
        <taxon>Desulfurococcaceae</taxon>
        <taxon>Ignisphaera</taxon>
    </lineage>
</organism>
<accession>A0A7C4JJE0</accession>
<dbReference type="PANTHER" id="PTHR11803:SF39">
    <property type="entry name" value="2-IMINOBUTANOATE_2-IMINOPROPANOATE DEAMINASE"/>
    <property type="match status" value="1"/>
</dbReference>